<dbReference type="AlphaFoldDB" id="B0VI46"/>
<dbReference type="EMBL" id="CU466930">
    <property type="protein sequence ID" value="CAO81017.1"/>
    <property type="molecule type" value="Genomic_DNA"/>
</dbReference>
<reference evidence="1 2" key="1">
    <citation type="journal article" date="2008" name="J. Bacteriol.">
        <title>'Candidatus Cloacamonas acidaminovorans': genome sequence reconstruction provides a first glimpse of a new bacterial division.</title>
        <authorList>
            <person name="Pelletier E."/>
            <person name="Kreimeyer A."/>
            <person name="Bocs S."/>
            <person name="Rouy Z."/>
            <person name="Gyapay G."/>
            <person name="Chouari R."/>
            <person name="Riviere D."/>
            <person name="Ganesan A."/>
            <person name="Daegelen P."/>
            <person name="Sghir A."/>
            <person name="Cohen G.N."/>
            <person name="Medigue C."/>
            <person name="Weissenbach J."/>
            <person name="Le Paslier D."/>
        </authorList>
    </citation>
    <scope>NUCLEOTIDE SEQUENCE [LARGE SCALE GENOMIC DNA]</scope>
    <source>
        <strain evidence="2">Evry</strain>
    </source>
</reference>
<dbReference type="RefSeq" id="WP_015424875.1">
    <property type="nucleotide sequence ID" value="NC_020449.1"/>
</dbReference>
<proteinExistence type="predicted"/>
<gene>
    <name evidence="1" type="ordered locus">CLOAM1155</name>
</gene>
<keyword evidence="2" id="KW-1185">Reference proteome</keyword>
<evidence type="ECO:0000313" key="2">
    <source>
        <dbReference type="Proteomes" id="UP000002019"/>
    </source>
</evidence>
<dbReference type="KEGG" id="caci:CLOAM1155"/>
<sequence length="365" mass="40224">MKKILTLISTLLLISILGAINFDYDADMLTRAAAYNDYYKKDGGHIDSRLRLGLNSELTEGLNFRLAIEIGEITWGDNATGGNIGAGGINIETSELYLDYYMPAIKSNIKAGLQYLADHRSLVLDHYGAGVILYTDIAGMKAQAGMLKNLENNRFAHDDYTIFLASLEATSPVVWGFNSYVGYDDRNDDGEISFLPYVTLTAGPATLDLNPFVCYQFIDGPNKTGFGAAVKAEIDITPIQVGADILIASEDGLVPYCSYYQNGLFIYGYNIIHDGLNLYWTDELYHNNEETFISAVGSIRFPVTEKHTLFAAGGWLKDLGMELNGGIESQLVKDMLKLYLYGAWGKNDDSDVNNYATGASLQLNF</sequence>
<protein>
    <recommendedName>
        <fullName evidence="3">Porin domain-containing protein</fullName>
    </recommendedName>
</protein>
<evidence type="ECO:0008006" key="3">
    <source>
        <dbReference type="Google" id="ProtNLM"/>
    </source>
</evidence>
<name>B0VI46_CLOAI</name>
<dbReference type="Proteomes" id="UP000002019">
    <property type="component" value="Chromosome"/>
</dbReference>
<organism evidence="1 2">
    <name type="scientific">Cloacimonas acidaminovorans (strain Evry)</name>
    <dbReference type="NCBI Taxonomy" id="459349"/>
    <lineage>
        <taxon>Bacteria</taxon>
        <taxon>Pseudomonadati</taxon>
        <taxon>Candidatus Cloacimonadota</taxon>
        <taxon>Candidatus Cloacimonadia</taxon>
        <taxon>Candidatus Cloacimonadales</taxon>
        <taxon>Candidatus Cloacimonadaceae</taxon>
        <taxon>Candidatus Cloacimonas</taxon>
    </lineage>
</organism>
<dbReference type="HOGENOM" id="CLU_757990_0_0_0"/>
<evidence type="ECO:0000313" key="1">
    <source>
        <dbReference type="EMBL" id="CAO81017.1"/>
    </source>
</evidence>
<accession>B0VI46</accession>
<dbReference type="OrthoDB" id="9832535at2"/>